<feature type="domain" description="Sushi" evidence="7">
    <location>
        <begin position="604"/>
        <end position="672"/>
    </location>
</feature>
<gene>
    <name evidence="8" type="ORF">DR999_PMT17386</name>
</gene>
<comment type="caution">
    <text evidence="8">The sequence shown here is derived from an EMBL/GenBank/DDBJ whole genome shotgun (WGS) entry which is preliminary data.</text>
</comment>
<feature type="disulfide bond" evidence="6">
    <location>
        <begin position="480"/>
        <end position="523"/>
    </location>
</feature>
<feature type="domain" description="Sushi" evidence="7">
    <location>
        <begin position="416"/>
        <end position="477"/>
    </location>
</feature>
<feature type="disulfide bond" evidence="6">
    <location>
        <begin position="966"/>
        <end position="993"/>
    </location>
</feature>
<dbReference type="CDD" id="cd00033">
    <property type="entry name" value="CCP"/>
    <property type="match status" value="15"/>
</dbReference>
<feature type="domain" description="Sushi" evidence="7">
    <location>
        <begin position="232"/>
        <end position="291"/>
    </location>
</feature>
<keyword evidence="1 6" id="KW-0768">Sushi</keyword>
<dbReference type="InterPro" id="IPR035976">
    <property type="entry name" value="Sushi/SCR/CCP_sf"/>
</dbReference>
<keyword evidence="3" id="KW-0677">Repeat</keyword>
<dbReference type="AlphaFoldDB" id="A0A4D9DZU6"/>
<feature type="disulfide bond" evidence="6">
    <location>
        <begin position="877"/>
        <end position="920"/>
    </location>
</feature>
<dbReference type="InterPro" id="IPR000436">
    <property type="entry name" value="Sushi_SCR_CCP_dom"/>
</dbReference>
<evidence type="ECO:0000256" key="2">
    <source>
        <dbReference type="ARBA" id="ARBA00022729"/>
    </source>
</evidence>
<feature type="domain" description="Sushi" evidence="7">
    <location>
        <begin position="161"/>
        <end position="231"/>
    </location>
</feature>
<keyword evidence="9" id="KW-1185">Reference proteome</keyword>
<accession>A0A4D9DZU6</accession>
<comment type="caution">
    <text evidence="6">Lacks conserved residue(s) required for the propagation of feature annotation.</text>
</comment>
<organism evidence="8 9">
    <name type="scientific">Platysternon megacephalum</name>
    <name type="common">big-headed turtle</name>
    <dbReference type="NCBI Taxonomy" id="55544"/>
    <lineage>
        <taxon>Eukaryota</taxon>
        <taxon>Metazoa</taxon>
        <taxon>Chordata</taxon>
        <taxon>Craniata</taxon>
        <taxon>Vertebrata</taxon>
        <taxon>Euteleostomi</taxon>
        <taxon>Archelosauria</taxon>
        <taxon>Testudinata</taxon>
        <taxon>Testudines</taxon>
        <taxon>Cryptodira</taxon>
        <taxon>Durocryptodira</taxon>
        <taxon>Testudinoidea</taxon>
        <taxon>Platysternidae</taxon>
        <taxon>Platysternon</taxon>
    </lineage>
</organism>
<dbReference type="FunFam" id="2.10.70.10:FF:000014">
    <property type="entry name" value="Membrane cofactor protein"/>
    <property type="match status" value="6"/>
</dbReference>
<proteinExistence type="predicted"/>
<feature type="domain" description="Sushi" evidence="7">
    <location>
        <begin position="356"/>
        <end position="415"/>
    </location>
</feature>
<evidence type="ECO:0000313" key="8">
    <source>
        <dbReference type="EMBL" id="TFK00464.1"/>
    </source>
</evidence>
<feature type="disulfide bond" evidence="6">
    <location>
        <begin position="784"/>
        <end position="811"/>
    </location>
</feature>
<dbReference type="SUPFAM" id="SSF57535">
    <property type="entry name" value="Complement control module/SCR domain"/>
    <property type="match status" value="16"/>
</dbReference>
<keyword evidence="5" id="KW-0325">Glycoprotein</keyword>
<dbReference type="EMBL" id="QXTE01000269">
    <property type="protein sequence ID" value="TFK00464.1"/>
    <property type="molecule type" value="Genomic_DNA"/>
</dbReference>
<feature type="domain" description="Sushi" evidence="7">
    <location>
        <begin position="936"/>
        <end position="995"/>
    </location>
</feature>
<dbReference type="Proteomes" id="UP000297703">
    <property type="component" value="Unassembled WGS sequence"/>
</dbReference>
<dbReference type="SMART" id="SM00032">
    <property type="entry name" value="CCP"/>
    <property type="match status" value="15"/>
</dbReference>
<feature type="domain" description="Sushi" evidence="7">
    <location>
        <begin position="815"/>
        <end position="874"/>
    </location>
</feature>
<evidence type="ECO:0000256" key="5">
    <source>
        <dbReference type="ARBA" id="ARBA00023180"/>
    </source>
</evidence>
<feature type="disulfide bond" evidence="6">
    <location>
        <begin position="262"/>
        <end position="289"/>
    </location>
</feature>
<feature type="domain" description="Sushi" evidence="7">
    <location>
        <begin position="875"/>
        <end position="935"/>
    </location>
</feature>
<feature type="disulfide bond" evidence="6">
    <location>
        <begin position="1026"/>
        <end position="1053"/>
    </location>
</feature>
<keyword evidence="8" id="KW-0675">Receptor</keyword>
<sequence>MAESLSCGTNWIETKSMMEMEKLRWETLKFQLERRQPTAVCKRDLNKRLAPLVEYSDGLRGLYKFSGKCRSTYVPLGINLAAWLESANVLAITKAGGLTFRISQGCIQDRRTLEASLIMGAYNWGDDWWQEYRLIGHTERKCVLEGSQVTWDKDIPYCQVIPCLPPPKIEHGTHTGTTIEEFNYGTSVTYRCDTVEREQVPFSLIGEPSIHCTSTDNVNGAWSGPAPECKVVRCEQPKVDYGKQMTGYSPVYTYRASVLFECKHRYTLKGSNILHCNENSTWDPQLPICERSSCDDPPYIRNTFRDHSNSKLFPSGTVVKYSCVGGYELIPGISSASVTCQKDFTWSEHQEFCQKISCPYPVINNGSVIHGKETYVYEDKIRIECNLGYALKGNYGLIKCELNGAWHPALPICEPACEPPADISNGWDDRGWKNDFLVGSSVTYKCDRGWSLVGVSSIRCIAGDGGTPRWDAPVPECKACEPPADISNGWADRGRKNDFLVGSSVTYKCNHGWSLVGVSSIRCIAGDGGTPRWDAPVPECKEIPRCPNPVIENGEQISISKTEYTIGNSVEFQCDSGYILEGSKSIECQANRTWNPPVPSCIKVGCPKPDVQNGGMVSALDEKEWYNMNESITFKCFPGYQFSDLWYQSATDSLNIRCSENGTWTVLPVCEKQIISPLCNMVREKVRCPAPDVNNGTQTPMPRPGEETYAFGDSVTIECDLGYDIKGSINGNAQIHCKHDGTWDPAVPVCEPETQCPVPDIQHGSLKSPLPHNYTYRTSVTFQCDPGYILRGADRIQCQADGKWYPQLPVCDLATQCPAPRIEHGSLKSPLPHNYTYRTSVTFQCDPGYILRGADRIQCQADGKWYPQLPVCELGRCSYPPVFAYADRSDHREFLVGTVVTYSCRPGYTRIPGVSPRVTCLTNFTWSKVSELCQKTHCPKPVIENGKQISPVKTEYTYANRVAFQCDPDYILRGSEGIVCRSDGMWHPPVPFCDKLVRCPRPQVENGRVTTTRQAFTYGVTVRFSCKEGYLLHGSRVSQCQDDNTWNPPVPSCQPVQCPKPDVQNGRMVNALDEKMWYNVNESITFKCSPGYHFSDHWYLPTTDSFSITCSANGNWTALPKCQKQSNTEECAGARESKEFLHCDVPLTELRTLLELKKLYLEIQKLKREIKKL</sequence>
<dbReference type="PANTHER" id="PTHR19325">
    <property type="entry name" value="COMPLEMENT COMPONENT-RELATED SUSHI DOMAIN-CONTAINING"/>
    <property type="match status" value="1"/>
</dbReference>
<evidence type="ECO:0000259" key="7">
    <source>
        <dbReference type="PROSITE" id="PS50923"/>
    </source>
</evidence>
<reference evidence="8 9" key="1">
    <citation type="submission" date="2019-04" db="EMBL/GenBank/DDBJ databases">
        <title>Draft genome of the big-headed turtle Platysternon megacephalum.</title>
        <authorList>
            <person name="Gong S."/>
        </authorList>
    </citation>
    <scope>NUCLEOTIDE SEQUENCE [LARGE SCALE GENOMIC DNA]</scope>
    <source>
        <strain evidence="8">DO16091913</strain>
        <tissue evidence="8">Muscle</tissue>
    </source>
</reference>
<feature type="domain" description="Sushi" evidence="7">
    <location>
        <begin position="292"/>
        <end position="355"/>
    </location>
</feature>
<feature type="domain" description="Sushi" evidence="7">
    <location>
        <begin position="997"/>
        <end position="1055"/>
    </location>
</feature>
<feature type="domain" description="Sushi" evidence="7">
    <location>
        <begin position="686"/>
        <end position="752"/>
    </location>
</feature>
<keyword evidence="2" id="KW-0732">Signal</keyword>
<protein>
    <submittedName>
        <fullName evidence="8">Complement receptor type 1</fullName>
    </submittedName>
</protein>
<keyword evidence="4 6" id="KW-1015">Disulfide bond</keyword>
<reference evidence="8 9" key="2">
    <citation type="submission" date="2019-04" db="EMBL/GenBank/DDBJ databases">
        <title>The genome sequence of big-headed turtle.</title>
        <authorList>
            <person name="Gong S."/>
        </authorList>
    </citation>
    <scope>NUCLEOTIDE SEQUENCE [LARGE SCALE GENOMIC DNA]</scope>
    <source>
        <strain evidence="8">DO16091913</strain>
        <tissue evidence="8">Muscle</tissue>
    </source>
</reference>
<evidence type="ECO:0000313" key="9">
    <source>
        <dbReference type="Proteomes" id="UP000297703"/>
    </source>
</evidence>
<dbReference type="STRING" id="55544.A0A4D9DZU6"/>
<dbReference type="PROSITE" id="PS50923">
    <property type="entry name" value="SUSHI"/>
    <property type="match status" value="15"/>
</dbReference>
<name>A0A4D9DZU6_9SAUR</name>
<evidence type="ECO:0000256" key="1">
    <source>
        <dbReference type="ARBA" id="ARBA00022659"/>
    </source>
</evidence>
<evidence type="ECO:0000256" key="3">
    <source>
        <dbReference type="ARBA" id="ARBA00022737"/>
    </source>
</evidence>
<feature type="domain" description="Sushi" evidence="7">
    <location>
        <begin position="754"/>
        <end position="813"/>
    </location>
</feature>
<evidence type="ECO:0000256" key="6">
    <source>
        <dbReference type="PROSITE-ProRule" id="PRU00302"/>
    </source>
</evidence>
<dbReference type="Gene3D" id="2.10.70.10">
    <property type="entry name" value="Complement Module, domain 1"/>
    <property type="match status" value="15"/>
</dbReference>
<dbReference type="OrthoDB" id="8961654at2759"/>
<dbReference type="PANTHER" id="PTHR19325:SF570">
    <property type="entry name" value="COMPLEMENT COMPONENT 4 BINDING PROTEIN, MEMBRANE"/>
    <property type="match status" value="1"/>
</dbReference>
<feature type="domain" description="Sushi" evidence="7">
    <location>
        <begin position="544"/>
        <end position="603"/>
    </location>
</feature>
<feature type="domain" description="Sushi" evidence="7">
    <location>
        <begin position="478"/>
        <end position="542"/>
    </location>
</feature>
<dbReference type="Pfam" id="PF00084">
    <property type="entry name" value="Sushi"/>
    <property type="match status" value="15"/>
</dbReference>
<evidence type="ECO:0000256" key="4">
    <source>
        <dbReference type="ARBA" id="ARBA00023157"/>
    </source>
</evidence>
<feature type="disulfide bond" evidence="6">
    <location>
        <begin position="417"/>
        <end position="460"/>
    </location>
</feature>
<feature type="disulfide bond" evidence="6">
    <location>
        <begin position="845"/>
        <end position="872"/>
    </location>
</feature>
<feature type="disulfide bond" evidence="6">
    <location>
        <begin position="574"/>
        <end position="601"/>
    </location>
</feature>
<dbReference type="Gene3D" id="1.20.5.3730">
    <property type="match status" value="1"/>
</dbReference>
<dbReference type="InterPro" id="IPR050350">
    <property type="entry name" value="Compl-Cell_Adhes-Reg"/>
</dbReference>
<feature type="domain" description="Sushi" evidence="7">
    <location>
        <begin position="1056"/>
        <end position="1124"/>
    </location>
</feature>